<dbReference type="AlphaFoldDB" id="A0A4Q7Y2M3"/>
<dbReference type="PROSITE" id="PS51257">
    <property type="entry name" value="PROKAR_LIPOPROTEIN"/>
    <property type="match status" value="1"/>
</dbReference>
<dbReference type="EMBL" id="SHKV01000001">
    <property type="protein sequence ID" value="RZU30758.1"/>
    <property type="molecule type" value="Genomic_DNA"/>
</dbReference>
<name>A0A4Q7Y2M3_9ACTN</name>
<proteinExistence type="predicted"/>
<comment type="caution">
    <text evidence="1">The sequence shown here is derived from an EMBL/GenBank/DDBJ whole genome shotgun (WGS) entry which is preliminary data.</text>
</comment>
<dbReference type="OrthoDB" id="5178186at2"/>
<accession>A0A4Q7Y2M3</accession>
<dbReference type="Proteomes" id="UP000292507">
    <property type="component" value="Unassembled WGS sequence"/>
</dbReference>
<organism evidence="1 2">
    <name type="scientific">Blastococcus saxobsidens</name>
    <dbReference type="NCBI Taxonomy" id="138336"/>
    <lineage>
        <taxon>Bacteria</taxon>
        <taxon>Bacillati</taxon>
        <taxon>Actinomycetota</taxon>
        <taxon>Actinomycetes</taxon>
        <taxon>Geodermatophilales</taxon>
        <taxon>Geodermatophilaceae</taxon>
        <taxon>Blastococcus</taxon>
    </lineage>
</organism>
<dbReference type="Pfam" id="PF19827">
    <property type="entry name" value="DUF6308"/>
    <property type="match status" value="1"/>
</dbReference>
<dbReference type="RefSeq" id="WP_104527145.1">
    <property type="nucleotide sequence ID" value="NZ_POQT01000004.1"/>
</dbReference>
<dbReference type="InterPro" id="IPR046275">
    <property type="entry name" value="DUF6308"/>
</dbReference>
<gene>
    <name evidence="1" type="ORF">BKA19_0385</name>
</gene>
<sequence>MPFRPPEALQDPDDERALGLLRRYYGTPPWSAGCHTGAWFDTWDSTGTRERDADRFTADDLVAVSFLMVDVPAEAARRLLVEDAAVFAELLVELGPDRDLVDEPPLADDWAGWRLMDALKGLPDIGPTTASKLLARKRPRLRPIWDTVVSALTDTVGSQWEPVRSALAAEDRALHVRLGRLRAAAGLPETVSALRVLDVICWREGKDRGVGGGSYRFRG</sequence>
<reference evidence="1 2" key="1">
    <citation type="submission" date="2019-02" db="EMBL/GenBank/DDBJ databases">
        <title>Sequencing the genomes of 1000 actinobacteria strains.</title>
        <authorList>
            <person name="Klenk H.-P."/>
        </authorList>
    </citation>
    <scope>NUCLEOTIDE SEQUENCE [LARGE SCALE GENOMIC DNA]</scope>
    <source>
        <strain evidence="1 2">DSM 44509</strain>
    </source>
</reference>
<evidence type="ECO:0000313" key="2">
    <source>
        <dbReference type="Proteomes" id="UP000292507"/>
    </source>
</evidence>
<keyword evidence="2" id="KW-1185">Reference proteome</keyword>
<evidence type="ECO:0000313" key="1">
    <source>
        <dbReference type="EMBL" id="RZU30758.1"/>
    </source>
</evidence>
<protein>
    <submittedName>
        <fullName evidence="1">Uncharacterized protein</fullName>
    </submittedName>
</protein>